<sequence>MSAGAAGSDKKISGAKIQPLESEQKRGVAHDPSPSRGAAGSGRDIDGARIDPLGGGGQYRRPAPHADTGGAVGRDEDVGAARIEPLGGGGPEASRRKNPGLDDEIVDKARTQPLGSVRGQVL</sequence>
<accession>A0ABY0H457</accession>
<gene>
    <name evidence="2" type="ORF">DL762_007215</name>
</gene>
<protein>
    <recommendedName>
        <fullName evidence="4">SMP domain-containing protein</fullName>
    </recommendedName>
</protein>
<evidence type="ECO:0000313" key="3">
    <source>
        <dbReference type="Proteomes" id="UP000294003"/>
    </source>
</evidence>
<feature type="region of interest" description="Disordered" evidence="1">
    <location>
        <begin position="1"/>
        <end position="122"/>
    </location>
</feature>
<dbReference type="EMBL" id="QJNS01000256">
    <property type="protein sequence ID" value="RYO81269.1"/>
    <property type="molecule type" value="Genomic_DNA"/>
</dbReference>
<name>A0ABY0H457_9PEZI</name>
<reference evidence="2 3" key="1">
    <citation type="submission" date="2018-06" db="EMBL/GenBank/DDBJ databases">
        <title>Complete Genomes of Monosporascus.</title>
        <authorList>
            <person name="Robinson A.J."/>
            <person name="Natvig D.O."/>
        </authorList>
    </citation>
    <scope>NUCLEOTIDE SEQUENCE [LARGE SCALE GENOMIC DNA]</scope>
    <source>
        <strain evidence="2 3">CBS 609.92</strain>
    </source>
</reference>
<proteinExistence type="predicted"/>
<comment type="caution">
    <text evidence="2">The sequence shown here is derived from an EMBL/GenBank/DDBJ whole genome shotgun (WGS) entry which is preliminary data.</text>
</comment>
<evidence type="ECO:0000256" key="1">
    <source>
        <dbReference type="SAM" id="MobiDB-lite"/>
    </source>
</evidence>
<keyword evidence="3" id="KW-1185">Reference proteome</keyword>
<evidence type="ECO:0008006" key="4">
    <source>
        <dbReference type="Google" id="ProtNLM"/>
    </source>
</evidence>
<organism evidence="2 3">
    <name type="scientific">Monosporascus cannonballus</name>
    <dbReference type="NCBI Taxonomy" id="155416"/>
    <lineage>
        <taxon>Eukaryota</taxon>
        <taxon>Fungi</taxon>
        <taxon>Dikarya</taxon>
        <taxon>Ascomycota</taxon>
        <taxon>Pezizomycotina</taxon>
        <taxon>Sordariomycetes</taxon>
        <taxon>Xylariomycetidae</taxon>
        <taxon>Xylariales</taxon>
        <taxon>Xylariales incertae sedis</taxon>
        <taxon>Monosporascus</taxon>
    </lineage>
</organism>
<evidence type="ECO:0000313" key="2">
    <source>
        <dbReference type="EMBL" id="RYO81269.1"/>
    </source>
</evidence>
<dbReference type="Proteomes" id="UP000294003">
    <property type="component" value="Unassembled WGS sequence"/>
</dbReference>